<comment type="subcellular location">
    <subcellularLocation>
        <location evidence="1">Cell membrane</location>
        <topology evidence="1">Multi-pass membrane protein</topology>
    </subcellularLocation>
</comment>
<dbReference type="InterPro" id="IPR036259">
    <property type="entry name" value="MFS_trans_sf"/>
</dbReference>
<feature type="transmembrane region" description="Helical" evidence="7">
    <location>
        <begin position="132"/>
        <end position="152"/>
    </location>
</feature>
<keyword evidence="2" id="KW-0813">Transport</keyword>
<keyword evidence="5 7" id="KW-1133">Transmembrane helix</keyword>
<feature type="transmembrane region" description="Helical" evidence="7">
    <location>
        <begin position="327"/>
        <end position="345"/>
    </location>
</feature>
<feature type="transmembrane region" description="Helical" evidence="7">
    <location>
        <begin position="164"/>
        <end position="186"/>
    </location>
</feature>
<feature type="transmembrane region" description="Helical" evidence="7">
    <location>
        <begin position="302"/>
        <end position="321"/>
    </location>
</feature>
<dbReference type="Pfam" id="PF07690">
    <property type="entry name" value="MFS_1"/>
    <property type="match status" value="1"/>
</dbReference>
<reference evidence="9 10" key="1">
    <citation type="submission" date="2020-08" db="EMBL/GenBank/DDBJ databases">
        <title>Genomic Encyclopedia of Type Strains, Phase IV (KMG-IV): sequencing the most valuable type-strain genomes for metagenomic binning, comparative biology and taxonomic classification.</title>
        <authorList>
            <person name="Goeker M."/>
        </authorList>
    </citation>
    <scope>NUCLEOTIDE SEQUENCE [LARGE SCALE GENOMIC DNA]</scope>
    <source>
        <strain evidence="9 10">DSM 23240</strain>
    </source>
</reference>
<evidence type="ECO:0000256" key="1">
    <source>
        <dbReference type="ARBA" id="ARBA00004651"/>
    </source>
</evidence>
<keyword evidence="10" id="KW-1185">Reference proteome</keyword>
<dbReference type="PANTHER" id="PTHR23517:SF2">
    <property type="entry name" value="MULTIDRUG RESISTANCE PROTEIN MDTH"/>
    <property type="match status" value="1"/>
</dbReference>
<feature type="transmembrane region" description="Helical" evidence="7">
    <location>
        <begin position="41"/>
        <end position="64"/>
    </location>
</feature>
<comment type="caution">
    <text evidence="9">The sequence shown here is derived from an EMBL/GenBank/DDBJ whole genome shotgun (WGS) entry which is preliminary data.</text>
</comment>
<dbReference type="PANTHER" id="PTHR23517">
    <property type="entry name" value="RESISTANCE PROTEIN MDTM, PUTATIVE-RELATED-RELATED"/>
    <property type="match status" value="1"/>
</dbReference>
<proteinExistence type="predicted"/>
<accession>A0A840RWM9</accession>
<dbReference type="CDD" id="cd17472">
    <property type="entry name" value="MFS_YajR_like"/>
    <property type="match status" value="1"/>
</dbReference>
<dbReference type="InterPro" id="IPR020846">
    <property type="entry name" value="MFS_dom"/>
</dbReference>
<gene>
    <name evidence="9" type="ORF">HNR39_003445</name>
</gene>
<dbReference type="GO" id="GO:0005886">
    <property type="term" value="C:plasma membrane"/>
    <property type="evidence" value="ECO:0007669"/>
    <property type="project" value="UniProtKB-SubCell"/>
</dbReference>
<feature type="domain" description="Major facilitator superfamily (MFS) profile" evidence="8">
    <location>
        <begin position="39"/>
        <end position="418"/>
    </location>
</feature>
<evidence type="ECO:0000256" key="5">
    <source>
        <dbReference type="ARBA" id="ARBA00022989"/>
    </source>
</evidence>
<evidence type="ECO:0000256" key="6">
    <source>
        <dbReference type="ARBA" id="ARBA00023136"/>
    </source>
</evidence>
<dbReference type="SUPFAM" id="SSF103473">
    <property type="entry name" value="MFS general substrate transporter"/>
    <property type="match status" value="1"/>
</dbReference>
<dbReference type="GO" id="GO:0022857">
    <property type="term" value="F:transmembrane transporter activity"/>
    <property type="evidence" value="ECO:0007669"/>
    <property type="project" value="InterPro"/>
</dbReference>
<feature type="transmembrane region" description="Helical" evidence="7">
    <location>
        <begin position="274"/>
        <end position="293"/>
    </location>
</feature>
<feature type="transmembrane region" description="Helical" evidence="7">
    <location>
        <begin position="192"/>
        <end position="214"/>
    </location>
</feature>
<evidence type="ECO:0000313" key="9">
    <source>
        <dbReference type="EMBL" id="MBB5201592.1"/>
    </source>
</evidence>
<feature type="transmembrane region" description="Helical" evidence="7">
    <location>
        <begin position="107"/>
        <end position="126"/>
    </location>
</feature>
<feature type="transmembrane region" description="Helical" evidence="7">
    <location>
        <begin position="76"/>
        <end position="95"/>
    </location>
</feature>
<name>A0A840RWM9_9BURK</name>
<feature type="transmembrane region" description="Helical" evidence="7">
    <location>
        <begin position="235"/>
        <end position="254"/>
    </location>
</feature>
<sequence length="429" mass="45399">MTSSFPNTATAIETGTDLDKTADQSVIEGSRMNRAEIRSSASLASIFALRMLGLFLILPVFSVYAKTLPGGQSATLVGLAMGIYGLAQSFGQIPFGAASDKYGRKKIIIIGLILFAIGSFIAAAAPNIYWVIIGRAVQGAGAISAAITAFIADSTREEHRTKAMAMVGGSIGLTFALSMILSPLLFEWVGMGGIFVVTGVLSLAAIAMIIFGVPDAPMVKPKRVAWSEILRNGELMRLNVGVFSLHLTQMAMFVVMPSALVQYADLPVTQHWKIYLPVVLISFVLMLPPVFIGEKQGRMKQVFVAAIALLLAVQIGMWLAFSQAAVYWPFLVGLLLAFFIAFNVLEASQPSLVSRIAPPGAKGAALGVYNTLQALGLFCGGALGGLLKQHLGTPSVFILGAISTLGWLIIAAGMKNLPRRGKPASAVTH</sequence>
<evidence type="ECO:0000259" key="8">
    <source>
        <dbReference type="PROSITE" id="PS50850"/>
    </source>
</evidence>
<feature type="transmembrane region" description="Helical" evidence="7">
    <location>
        <begin position="366"/>
        <end position="387"/>
    </location>
</feature>
<evidence type="ECO:0000256" key="2">
    <source>
        <dbReference type="ARBA" id="ARBA00022448"/>
    </source>
</evidence>
<protein>
    <submittedName>
        <fullName evidence="9">MFS family permease</fullName>
    </submittedName>
</protein>
<dbReference type="InterPro" id="IPR011701">
    <property type="entry name" value="MFS"/>
</dbReference>
<evidence type="ECO:0000256" key="7">
    <source>
        <dbReference type="SAM" id="Phobius"/>
    </source>
</evidence>
<evidence type="ECO:0000256" key="3">
    <source>
        <dbReference type="ARBA" id="ARBA00022475"/>
    </source>
</evidence>
<dbReference type="InterPro" id="IPR050171">
    <property type="entry name" value="MFS_Transporters"/>
</dbReference>
<dbReference type="EMBL" id="JACHHQ010000007">
    <property type="protein sequence ID" value="MBB5201592.1"/>
    <property type="molecule type" value="Genomic_DNA"/>
</dbReference>
<keyword evidence="3" id="KW-1003">Cell membrane</keyword>
<evidence type="ECO:0000313" key="10">
    <source>
        <dbReference type="Proteomes" id="UP000571084"/>
    </source>
</evidence>
<keyword evidence="4 7" id="KW-0812">Transmembrane</keyword>
<dbReference type="AlphaFoldDB" id="A0A840RWM9"/>
<dbReference type="PROSITE" id="PS50850">
    <property type="entry name" value="MFS"/>
    <property type="match status" value="1"/>
</dbReference>
<dbReference type="Gene3D" id="1.20.1250.20">
    <property type="entry name" value="MFS general substrate transporter like domains"/>
    <property type="match status" value="1"/>
</dbReference>
<evidence type="ECO:0000256" key="4">
    <source>
        <dbReference type="ARBA" id="ARBA00022692"/>
    </source>
</evidence>
<organism evidence="9 10">
    <name type="scientific">Glaciimonas immobilis</name>
    <dbReference type="NCBI Taxonomy" id="728004"/>
    <lineage>
        <taxon>Bacteria</taxon>
        <taxon>Pseudomonadati</taxon>
        <taxon>Pseudomonadota</taxon>
        <taxon>Betaproteobacteria</taxon>
        <taxon>Burkholderiales</taxon>
        <taxon>Oxalobacteraceae</taxon>
        <taxon>Glaciimonas</taxon>
    </lineage>
</organism>
<feature type="transmembrane region" description="Helical" evidence="7">
    <location>
        <begin position="393"/>
        <end position="412"/>
    </location>
</feature>
<dbReference type="Proteomes" id="UP000571084">
    <property type="component" value="Unassembled WGS sequence"/>
</dbReference>
<keyword evidence="6 7" id="KW-0472">Membrane</keyword>